<dbReference type="Proteomes" id="UP000516437">
    <property type="component" value="Chromosome 2"/>
</dbReference>
<comment type="caution">
    <text evidence="1">The sequence shown here is derived from an EMBL/GenBank/DDBJ whole genome shotgun (WGS) entry which is preliminary data.</text>
</comment>
<organism evidence="1 2">
    <name type="scientific">Morella rubra</name>
    <name type="common">Chinese bayberry</name>
    <dbReference type="NCBI Taxonomy" id="262757"/>
    <lineage>
        <taxon>Eukaryota</taxon>
        <taxon>Viridiplantae</taxon>
        <taxon>Streptophyta</taxon>
        <taxon>Embryophyta</taxon>
        <taxon>Tracheophyta</taxon>
        <taxon>Spermatophyta</taxon>
        <taxon>Magnoliopsida</taxon>
        <taxon>eudicotyledons</taxon>
        <taxon>Gunneridae</taxon>
        <taxon>Pentapetalae</taxon>
        <taxon>rosids</taxon>
        <taxon>fabids</taxon>
        <taxon>Fagales</taxon>
        <taxon>Myricaceae</taxon>
        <taxon>Morella</taxon>
    </lineage>
</organism>
<gene>
    <name evidence="1" type="ORF">CJ030_MR2G026911</name>
</gene>
<evidence type="ECO:0000313" key="2">
    <source>
        <dbReference type="Proteomes" id="UP000516437"/>
    </source>
</evidence>
<keyword evidence="2" id="KW-1185">Reference proteome</keyword>
<dbReference type="AlphaFoldDB" id="A0A6A1WHS2"/>
<protein>
    <submittedName>
        <fullName evidence="1">Uncharacterized protein</fullName>
    </submittedName>
</protein>
<proteinExistence type="predicted"/>
<evidence type="ECO:0000313" key="1">
    <source>
        <dbReference type="EMBL" id="KAB1223976.1"/>
    </source>
</evidence>
<reference evidence="1 2" key="1">
    <citation type="journal article" date="2019" name="Plant Biotechnol. J.">
        <title>The red bayberry genome and genetic basis of sex determination.</title>
        <authorList>
            <person name="Jia H.M."/>
            <person name="Jia H.J."/>
            <person name="Cai Q.L."/>
            <person name="Wang Y."/>
            <person name="Zhao H.B."/>
            <person name="Yang W.F."/>
            <person name="Wang G.Y."/>
            <person name="Li Y.H."/>
            <person name="Zhan D.L."/>
            <person name="Shen Y.T."/>
            <person name="Niu Q.F."/>
            <person name="Chang L."/>
            <person name="Qiu J."/>
            <person name="Zhao L."/>
            <person name="Xie H.B."/>
            <person name="Fu W.Y."/>
            <person name="Jin J."/>
            <person name="Li X.W."/>
            <person name="Jiao Y."/>
            <person name="Zhou C.C."/>
            <person name="Tu T."/>
            <person name="Chai C.Y."/>
            <person name="Gao J.L."/>
            <person name="Fan L.J."/>
            <person name="van de Weg E."/>
            <person name="Wang J.Y."/>
            <person name="Gao Z.S."/>
        </authorList>
    </citation>
    <scope>NUCLEOTIDE SEQUENCE [LARGE SCALE GENOMIC DNA]</scope>
    <source>
        <tissue evidence="1">Leaves</tissue>
    </source>
</reference>
<accession>A0A6A1WHS2</accession>
<dbReference type="OrthoDB" id="1746630at2759"/>
<name>A0A6A1WHS2_9ROSI</name>
<sequence>MLYLDVATRWNFTYLMLEKARKFQKVFDRLHDEDPLYRNYFAKGVNESLHLGPPQFLD</sequence>
<dbReference type="EMBL" id="RXIC02000020">
    <property type="protein sequence ID" value="KAB1223976.1"/>
    <property type="molecule type" value="Genomic_DNA"/>
</dbReference>